<dbReference type="AlphaFoldDB" id="A0A9D4T9D7"/>
<evidence type="ECO:0000313" key="3">
    <source>
        <dbReference type="Proteomes" id="UP000821837"/>
    </source>
</evidence>
<evidence type="ECO:0000259" key="1">
    <source>
        <dbReference type="PROSITE" id="PS50030"/>
    </source>
</evidence>
<proteinExistence type="predicted"/>
<dbReference type="EMBL" id="JABSTV010001245">
    <property type="protein sequence ID" value="KAH7983290.1"/>
    <property type="molecule type" value="Genomic_DNA"/>
</dbReference>
<dbReference type="InterPro" id="IPR039749">
    <property type="entry name" value="NUB1"/>
</dbReference>
<dbReference type="InterPro" id="IPR009060">
    <property type="entry name" value="UBA-like_sf"/>
</dbReference>
<dbReference type="GO" id="GO:2000058">
    <property type="term" value="P:regulation of ubiquitin-dependent protein catabolic process"/>
    <property type="evidence" value="ECO:0007669"/>
    <property type="project" value="TreeGrafter"/>
</dbReference>
<dbReference type="PANTHER" id="PTHR12948:SF3">
    <property type="entry name" value="NEDD8 ULTIMATE BUSTER 1"/>
    <property type="match status" value="1"/>
</dbReference>
<evidence type="ECO:0000313" key="2">
    <source>
        <dbReference type="EMBL" id="KAH7983290.1"/>
    </source>
</evidence>
<gene>
    <name evidence="2" type="ORF">HPB52_010620</name>
</gene>
<dbReference type="VEuPathDB" id="VectorBase:RSAN_025969"/>
<organism evidence="2 3">
    <name type="scientific">Rhipicephalus sanguineus</name>
    <name type="common">Brown dog tick</name>
    <name type="synonym">Ixodes sanguineus</name>
    <dbReference type="NCBI Taxonomy" id="34632"/>
    <lineage>
        <taxon>Eukaryota</taxon>
        <taxon>Metazoa</taxon>
        <taxon>Ecdysozoa</taxon>
        <taxon>Arthropoda</taxon>
        <taxon>Chelicerata</taxon>
        <taxon>Arachnida</taxon>
        <taxon>Acari</taxon>
        <taxon>Parasitiformes</taxon>
        <taxon>Ixodida</taxon>
        <taxon>Ixodoidea</taxon>
        <taxon>Ixodidae</taxon>
        <taxon>Rhipicephalinae</taxon>
        <taxon>Rhipicephalus</taxon>
        <taxon>Rhipicephalus</taxon>
    </lineage>
</organism>
<feature type="domain" description="UBA" evidence="1">
    <location>
        <begin position="1"/>
        <end position="42"/>
    </location>
</feature>
<dbReference type="InterPro" id="IPR015940">
    <property type="entry name" value="UBA"/>
</dbReference>
<dbReference type="SMART" id="SM00165">
    <property type="entry name" value="UBA"/>
    <property type="match status" value="2"/>
</dbReference>
<dbReference type="Gene3D" id="1.10.8.10">
    <property type="entry name" value="DNA helicase RuvA subunit, C-terminal domain"/>
    <property type="match status" value="2"/>
</dbReference>
<feature type="domain" description="UBA" evidence="1">
    <location>
        <begin position="78"/>
        <end position="114"/>
    </location>
</feature>
<dbReference type="Proteomes" id="UP000821837">
    <property type="component" value="Chromosome 1"/>
</dbReference>
<accession>A0A9D4T9D7</accession>
<reference evidence="2" key="1">
    <citation type="journal article" date="2020" name="Cell">
        <title>Large-Scale Comparative Analyses of Tick Genomes Elucidate Their Genetic Diversity and Vector Capacities.</title>
        <authorList>
            <consortium name="Tick Genome and Microbiome Consortium (TIGMIC)"/>
            <person name="Jia N."/>
            <person name="Wang J."/>
            <person name="Shi W."/>
            <person name="Du L."/>
            <person name="Sun Y."/>
            <person name="Zhan W."/>
            <person name="Jiang J.F."/>
            <person name="Wang Q."/>
            <person name="Zhang B."/>
            <person name="Ji P."/>
            <person name="Bell-Sakyi L."/>
            <person name="Cui X.M."/>
            <person name="Yuan T.T."/>
            <person name="Jiang B.G."/>
            <person name="Yang W.F."/>
            <person name="Lam T.T."/>
            <person name="Chang Q.C."/>
            <person name="Ding S.J."/>
            <person name="Wang X.J."/>
            <person name="Zhu J.G."/>
            <person name="Ruan X.D."/>
            <person name="Zhao L."/>
            <person name="Wei J.T."/>
            <person name="Ye R.Z."/>
            <person name="Que T.C."/>
            <person name="Du C.H."/>
            <person name="Zhou Y.H."/>
            <person name="Cheng J.X."/>
            <person name="Dai P.F."/>
            <person name="Guo W.B."/>
            <person name="Han X.H."/>
            <person name="Huang E.J."/>
            <person name="Li L.F."/>
            <person name="Wei W."/>
            <person name="Gao Y.C."/>
            <person name="Liu J.Z."/>
            <person name="Shao H.Z."/>
            <person name="Wang X."/>
            <person name="Wang C.C."/>
            <person name="Yang T.C."/>
            <person name="Huo Q.B."/>
            <person name="Li W."/>
            <person name="Chen H.Y."/>
            <person name="Chen S.E."/>
            <person name="Zhou L.G."/>
            <person name="Ni X.B."/>
            <person name="Tian J.H."/>
            <person name="Sheng Y."/>
            <person name="Liu T."/>
            <person name="Pan Y.S."/>
            <person name="Xia L.Y."/>
            <person name="Li J."/>
            <person name="Zhao F."/>
            <person name="Cao W.C."/>
        </authorList>
    </citation>
    <scope>NUCLEOTIDE SEQUENCE</scope>
    <source>
        <strain evidence="2">Rsan-2018</strain>
    </source>
</reference>
<name>A0A9D4T9D7_RHISA</name>
<dbReference type="Pfam" id="PF00627">
    <property type="entry name" value="UBA"/>
    <property type="match status" value="2"/>
</dbReference>
<dbReference type="CDD" id="cd14270">
    <property type="entry name" value="UBA"/>
    <property type="match status" value="1"/>
</dbReference>
<dbReference type="PROSITE" id="PS50030">
    <property type="entry name" value="UBA"/>
    <property type="match status" value="2"/>
</dbReference>
<protein>
    <recommendedName>
        <fullName evidence="1">UBA domain-containing protein</fullName>
    </recommendedName>
</protein>
<dbReference type="PANTHER" id="PTHR12948">
    <property type="entry name" value="NEDD8 ULTIMATE BUSTER-1 BS4 PROTEIN"/>
    <property type="match status" value="1"/>
</dbReference>
<dbReference type="CDD" id="cd14291">
    <property type="entry name" value="UBA1_NUB1_like"/>
    <property type="match status" value="1"/>
</dbReference>
<sequence>MTASIVRLATVMAMGFSESVARLALRSVGGDVDLAVQHIITRQDEKKAQQEKELEERNLKLRKRSLGKTCNGEWVSVEKYDALKAMGFPANNARHALQQANNDINVALQALCECCFTWETVDHALALVPTQLCMATGSSCLCPILR</sequence>
<keyword evidence="3" id="KW-1185">Reference proteome</keyword>
<reference evidence="2" key="2">
    <citation type="submission" date="2021-09" db="EMBL/GenBank/DDBJ databases">
        <authorList>
            <person name="Jia N."/>
            <person name="Wang J."/>
            <person name="Shi W."/>
            <person name="Du L."/>
            <person name="Sun Y."/>
            <person name="Zhan W."/>
            <person name="Jiang J."/>
            <person name="Wang Q."/>
            <person name="Zhang B."/>
            <person name="Ji P."/>
            <person name="Sakyi L.B."/>
            <person name="Cui X."/>
            <person name="Yuan T."/>
            <person name="Jiang B."/>
            <person name="Yang W."/>
            <person name="Lam T.T.-Y."/>
            <person name="Chang Q."/>
            <person name="Ding S."/>
            <person name="Wang X."/>
            <person name="Zhu J."/>
            <person name="Ruan X."/>
            <person name="Zhao L."/>
            <person name="Wei J."/>
            <person name="Que T."/>
            <person name="Du C."/>
            <person name="Cheng J."/>
            <person name="Dai P."/>
            <person name="Han X."/>
            <person name="Huang E."/>
            <person name="Gao Y."/>
            <person name="Liu J."/>
            <person name="Shao H."/>
            <person name="Ye R."/>
            <person name="Li L."/>
            <person name="Wei W."/>
            <person name="Wang X."/>
            <person name="Wang C."/>
            <person name="Huo Q."/>
            <person name="Li W."/>
            <person name="Guo W."/>
            <person name="Chen H."/>
            <person name="Chen S."/>
            <person name="Zhou L."/>
            <person name="Zhou L."/>
            <person name="Ni X."/>
            <person name="Tian J."/>
            <person name="Zhou Y."/>
            <person name="Sheng Y."/>
            <person name="Liu T."/>
            <person name="Pan Y."/>
            <person name="Xia L."/>
            <person name="Li J."/>
            <person name="Zhao F."/>
            <person name="Cao W."/>
        </authorList>
    </citation>
    <scope>NUCLEOTIDE SEQUENCE</scope>
    <source>
        <strain evidence="2">Rsan-2018</strain>
        <tissue evidence="2">Larvae</tissue>
    </source>
</reference>
<dbReference type="SUPFAM" id="SSF46934">
    <property type="entry name" value="UBA-like"/>
    <property type="match status" value="2"/>
</dbReference>
<comment type="caution">
    <text evidence="2">The sequence shown here is derived from an EMBL/GenBank/DDBJ whole genome shotgun (WGS) entry which is preliminary data.</text>
</comment>